<dbReference type="EMBL" id="BEGY01000022">
    <property type="protein sequence ID" value="GAX77115.1"/>
    <property type="molecule type" value="Genomic_DNA"/>
</dbReference>
<accession>A0A250X236</accession>
<keyword evidence="5" id="KW-0325">Glycoprotein</keyword>
<dbReference type="Proteomes" id="UP000232323">
    <property type="component" value="Unassembled WGS sequence"/>
</dbReference>
<dbReference type="AlphaFoldDB" id="A0A250X236"/>
<dbReference type="STRING" id="1157962.A0A250X236"/>
<keyword evidence="9" id="KW-1185">Reference proteome</keyword>
<evidence type="ECO:0000313" key="9">
    <source>
        <dbReference type="Proteomes" id="UP000232323"/>
    </source>
</evidence>
<dbReference type="GO" id="GO:0070008">
    <property type="term" value="F:serine-type exopeptidase activity"/>
    <property type="evidence" value="ECO:0007669"/>
    <property type="project" value="InterPro"/>
</dbReference>
<keyword evidence="3 7" id="KW-0732">Signal</keyword>
<evidence type="ECO:0008006" key="10">
    <source>
        <dbReference type="Google" id="ProtNLM"/>
    </source>
</evidence>
<dbReference type="InterPro" id="IPR008758">
    <property type="entry name" value="Peptidase_S28"/>
</dbReference>
<proteinExistence type="inferred from homology"/>
<feature type="signal peptide" evidence="7">
    <location>
        <begin position="1"/>
        <end position="24"/>
    </location>
</feature>
<reference evidence="8 9" key="1">
    <citation type="submission" date="2017-08" db="EMBL/GenBank/DDBJ databases">
        <title>Acidophilic green algal genome provides insights into adaptation to an acidic environment.</title>
        <authorList>
            <person name="Hirooka S."/>
            <person name="Hirose Y."/>
            <person name="Kanesaki Y."/>
            <person name="Higuchi S."/>
            <person name="Fujiwara T."/>
            <person name="Onuma R."/>
            <person name="Era A."/>
            <person name="Ohbayashi R."/>
            <person name="Uzuka A."/>
            <person name="Nozaki H."/>
            <person name="Yoshikawa H."/>
            <person name="Miyagishima S.Y."/>
        </authorList>
    </citation>
    <scope>NUCLEOTIDE SEQUENCE [LARGE SCALE GENOMIC DNA]</scope>
    <source>
        <strain evidence="8 9">NIES-2499</strain>
    </source>
</reference>
<keyword evidence="4" id="KW-0378">Hydrolase</keyword>
<evidence type="ECO:0000256" key="6">
    <source>
        <dbReference type="SAM" id="MobiDB-lite"/>
    </source>
</evidence>
<protein>
    <recommendedName>
        <fullName evidence="10">Lysosomal Pro-X carboxypeptidase</fullName>
    </recommendedName>
</protein>
<dbReference type="SUPFAM" id="SSF53474">
    <property type="entry name" value="alpha/beta-Hydrolases"/>
    <property type="match status" value="1"/>
</dbReference>
<evidence type="ECO:0000256" key="7">
    <source>
        <dbReference type="SAM" id="SignalP"/>
    </source>
</evidence>
<comment type="similarity">
    <text evidence="1">Belongs to the peptidase S28 family.</text>
</comment>
<evidence type="ECO:0000256" key="4">
    <source>
        <dbReference type="ARBA" id="ARBA00022801"/>
    </source>
</evidence>
<keyword evidence="2" id="KW-0645">Protease</keyword>
<dbReference type="GO" id="GO:0008239">
    <property type="term" value="F:dipeptidyl-peptidase activity"/>
    <property type="evidence" value="ECO:0007669"/>
    <property type="project" value="TreeGrafter"/>
</dbReference>
<dbReference type="Gene3D" id="3.40.50.1820">
    <property type="entry name" value="alpha/beta hydrolase"/>
    <property type="match status" value="2"/>
</dbReference>
<sequence length="626" mass="69015">MFMSFYYIFVLSCCYNALFHVSAAAQGPLFASGHRLIRTSSWRGRGLNRKADGTKAESYYLGTLVESWYTQPIDHFQFGKNDRKNVFKQRYYTSSKYFAPGGPIFFYAGNEADVMLYVNATGLMWENAKEFEAMIVFAEHRYYGLSQPFGPESWKTNPSYLTVEQALADYAHLIYGLKSRKGLSDSPVIVFGGSYGGMLAAWLRMKYPLLFQGAIAASAPIGAFPGSRAFKPSRFWEVVTRDATPAAGAPEGCDTYVQTAFRVLFSLSHEAVDRAQLMGLLRLCEPLDTPQDVEVLGYWIQGAFDAYAMGNYPYPSSYISGDPSLPLPAWPMREACKRFMAQLPLDHPPHSQIPSHQTASQNNVKERQTSSAATAEALSSAFAAAAAAAEPEGGAIPMTSLLEGLREAVGLLYNVSGDKQCFSLTSSGPAAGNVVGPWDYQFCTELDAQEVPYYPANGVNDMFWDQGPFDLAGINTHCKEAWGVEPRVYHSFIQFGGVEAAAEASNIVFSNGMMDPWSAFSVTTNISSATITVVNIPNGAHHVDLMFSHKDDTTDIIDARGVELHAMRTWIQQHRNNKIMYTSQKAVDEGKPLLSLDVRSHDRSDDSEVLSAKDTAASRSDYSESR</sequence>
<feature type="compositionally biased region" description="Polar residues" evidence="6">
    <location>
        <begin position="352"/>
        <end position="363"/>
    </location>
</feature>
<dbReference type="PANTHER" id="PTHR11010">
    <property type="entry name" value="PROTEASE S28 PRO-X CARBOXYPEPTIDASE-RELATED"/>
    <property type="match status" value="1"/>
</dbReference>
<dbReference type="PANTHER" id="PTHR11010:SF38">
    <property type="entry name" value="LYSOSOMAL PRO-X CARBOXYPEPTIDASE"/>
    <property type="match status" value="1"/>
</dbReference>
<evidence type="ECO:0000256" key="5">
    <source>
        <dbReference type="ARBA" id="ARBA00023180"/>
    </source>
</evidence>
<dbReference type="Pfam" id="PF05577">
    <property type="entry name" value="Peptidase_S28"/>
    <property type="match status" value="2"/>
</dbReference>
<feature type="chain" id="PRO_5013349745" description="Lysosomal Pro-X carboxypeptidase" evidence="7">
    <location>
        <begin position="25"/>
        <end position="626"/>
    </location>
</feature>
<dbReference type="OrthoDB" id="2130629at2759"/>
<evidence type="ECO:0000313" key="8">
    <source>
        <dbReference type="EMBL" id="GAX77115.1"/>
    </source>
</evidence>
<evidence type="ECO:0000256" key="2">
    <source>
        <dbReference type="ARBA" id="ARBA00022670"/>
    </source>
</evidence>
<dbReference type="GO" id="GO:0006508">
    <property type="term" value="P:proteolysis"/>
    <property type="evidence" value="ECO:0007669"/>
    <property type="project" value="UniProtKB-KW"/>
</dbReference>
<gene>
    <name evidence="8" type="ORF">CEUSTIGMA_g4561.t1</name>
</gene>
<dbReference type="InterPro" id="IPR029058">
    <property type="entry name" value="AB_hydrolase_fold"/>
</dbReference>
<feature type="region of interest" description="Disordered" evidence="6">
    <location>
        <begin position="593"/>
        <end position="626"/>
    </location>
</feature>
<evidence type="ECO:0000256" key="3">
    <source>
        <dbReference type="ARBA" id="ARBA00022729"/>
    </source>
</evidence>
<feature type="region of interest" description="Disordered" evidence="6">
    <location>
        <begin position="347"/>
        <end position="371"/>
    </location>
</feature>
<organism evidence="8 9">
    <name type="scientific">Chlamydomonas eustigma</name>
    <dbReference type="NCBI Taxonomy" id="1157962"/>
    <lineage>
        <taxon>Eukaryota</taxon>
        <taxon>Viridiplantae</taxon>
        <taxon>Chlorophyta</taxon>
        <taxon>core chlorophytes</taxon>
        <taxon>Chlorophyceae</taxon>
        <taxon>CS clade</taxon>
        <taxon>Chlamydomonadales</taxon>
        <taxon>Chlamydomonadaceae</taxon>
        <taxon>Chlamydomonas</taxon>
    </lineage>
</organism>
<name>A0A250X236_9CHLO</name>
<comment type="caution">
    <text evidence="8">The sequence shown here is derived from an EMBL/GenBank/DDBJ whole genome shotgun (WGS) entry which is preliminary data.</text>
</comment>
<evidence type="ECO:0000256" key="1">
    <source>
        <dbReference type="ARBA" id="ARBA00011079"/>
    </source>
</evidence>